<reference evidence="1 2" key="1">
    <citation type="journal article" date="2015" name="Stand. Genomic Sci.">
        <title>Genomic Encyclopedia of Bacterial and Archaeal Type Strains, Phase III: the genomes of soil and plant-associated and newly described type strains.</title>
        <authorList>
            <person name="Whitman W.B."/>
            <person name="Woyke T."/>
            <person name="Klenk H.P."/>
            <person name="Zhou Y."/>
            <person name="Lilburn T.G."/>
            <person name="Beck B.J."/>
            <person name="De Vos P."/>
            <person name="Vandamme P."/>
            <person name="Eisen J.A."/>
            <person name="Garrity G."/>
            <person name="Hugenholtz P."/>
            <person name="Kyrpides N.C."/>
        </authorList>
    </citation>
    <scope>NUCLEOTIDE SEQUENCE [LARGE SCALE GENOMIC DNA]</scope>
    <source>
        <strain evidence="1 2">VKM Ac-2572</strain>
    </source>
</reference>
<keyword evidence="2" id="KW-1185">Reference proteome</keyword>
<comment type="caution">
    <text evidence="1">The sequence shown here is derived from an EMBL/GenBank/DDBJ whole genome shotgun (WGS) entry which is preliminary data.</text>
</comment>
<name>A0A4V2RYE7_9ACTN</name>
<proteinExistence type="predicted"/>
<protein>
    <submittedName>
        <fullName evidence="1">Uncharacterized protein</fullName>
    </submittedName>
</protein>
<dbReference type="EMBL" id="SLWN01000013">
    <property type="protein sequence ID" value="TCO19787.1"/>
    <property type="molecule type" value="Genomic_DNA"/>
</dbReference>
<sequence length="95" mass="9529">MSVFDMLKNKASELLQGASEKVSDATGIDLPVGDAADQVTQATDGLGETAQGYADTAGEHVDAATGLDLPVDGVADQVTQATDGLGEAVDPGQKP</sequence>
<dbReference type="OrthoDB" id="3830478at2"/>
<accession>A0A4V2RYE7</accession>
<dbReference type="Proteomes" id="UP000294508">
    <property type="component" value="Unassembled WGS sequence"/>
</dbReference>
<evidence type="ECO:0000313" key="2">
    <source>
        <dbReference type="Proteomes" id="UP000294508"/>
    </source>
</evidence>
<gene>
    <name evidence="1" type="ORF">EV652_113186</name>
</gene>
<dbReference type="AlphaFoldDB" id="A0A4V2RYE7"/>
<evidence type="ECO:0000313" key="1">
    <source>
        <dbReference type="EMBL" id="TCO19787.1"/>
    </source>
</evidence>
<dbReference type="RefSeq" id="WP_132213246.1">
    <property type="nucleotide sequence ID" value="NZ_SLWN01000013.1"/>
</dbReference>
<organism evidence="1 2">
    <name type="scientific">Kribbella steppae</name>
    <dbReference type="NCBI Taxonomy" id="2512223"/>
    <lineage>
        <taxon>Bacteria</taxon>
        <taxon>Bacillati</taxon>
        <taxon>Actinomycetota</taxon>
        <taxon>Actinomycetes</taxon>
        <taxon>Propionibacteriales</taxon>
        <taxon>Kribbellaceae</taxon>
        <taxon>Kribbella</taxon>
    </lineage>
</organism>